<dbReference type="InterPro" id="IPR012347">
    <property type="entry name" value="Ferritin-like"/>
</dbReference>
<dbReference type="CDD" id="cd01045">
    <property type="entry name" value="Ferritin_like_AB"/>
    <property type="match status" value="1"/>
</dbReference>
<dbReference type="SUPFAM" id="SSF47240">
    <property type="entry name" value="Ferritin-like"/>
    <property type="match status" value="1"/>
</dbReference>
<gene>
    <name evidence="2" type="ordered locus">Dvul_0832</name>
</gene>
<dbReference type="RefSeq" id="WP_010939670.1">
    <property type="nucleotide sequence ID" value="NC_008751.1"/>
</dbReference>
<dbReference type="GO" id="GO:0046872">
    <property type="term" value="F:metal ion binding"/>
    <property type="evidence" value="ECO:0007669"/>
    <property type="project" value="InterPro"/>
</dbReference>
<feature type="domain" description="Rubrerythrin diiron-binding" evidence="1">
    <location>
        <begin position="12"/>
        <end position="156"/>
    </location>
</feature>
<name>A0A0H3A8Q5_NITV4</name>
<dbReference type="PANTHER" id="PTHR33531:SF7">
    <property type="entry name" value="HYPOTHETICAL MEMBRANE PROTEIN, CONSERVED"/>
    <property type="match status" value="1"/>
</dbReference>
<evidence type="ECO:0000259" key="1">
    <source>
        <dbReference type="Pfam" id="PF02915"/>
    </source>
</evidence>
<dbReference type="AlphaFoldDB" id="A0A0H3A8Q5"/>
<dbReference type="GO" id="GO:0016491">
    <property type="term" value="F:oxidoreductase activity"/>
    <property type="evidence" value="ECO:0007669"/>
    <property type="project" value="InterPro"/>
</dbReference>
<protein>
    <recommendedName>
        <fullName evidence="1">Rubrerythrin diiron-binding domain-containing protein</fullName>
    </recommendedName>
</protein>
<dbReference type="InterPro" id="IPR003251">
    <property type="entry name" value="Rr_diiron-bd_dom"/>
</dbReference>
<organism evidence="2 3">
    <name type="scientific">Nitratidesulfovibrio vulgaris (strain DP4)</name>
    <name type="common">Desulfovibrio vulgaris</name>
    <dbReference type="NCBI Taxonomy" id="391774"/>
    <lineage>
        <taxon>Bacteria</taxon>
        <taxon>Pseudomonadati</taxon>
        <taxon>Thermodesulfobacteriota</taxon>
        <taxon>Desulfovibrionia</taxon>
        <taxon>Desulfovibrionales</taxon>
        <taxon>Desulfovibrionaceae</taxon>
        <taxon>Nitratidesulfovibrio</taxon>
    </lineage>
</organism>
<dbReference type="Pfam" id="PF02915">
    <property type="entry name" value="Rubrerythrin"/>
    <property type="match status" value="1"/>
</dbReference>
<dbReference type="Proteomes" id="UP000009173">
    <property type="component" value="Chromosome"/>
</dbReference>
<evidence type="ECO:0000313" key="2">
    <source>
        <dbReference type="EMBL" id="ABM27853.1"/>
    </source>
</evidence>
<sequence length="163" mass="17963">MAEFFNAADVTAAAIRIEQRGQDVYRQAVAMTTNPEVRALFEHLAAEEAKHEATFRAMADRVGPVELPAWSIAAEYVEYLHALLDSHALFTQSGTLTSLKGAADDHATALQMAIQFEKDTLLFFTEMRNLVPASEKAAVDACIDEERAHLRALTAMLVQAKRS</sequence>
<evidence type="ECO:0000313" key="3">
    <source>
        <dbReference type="Proteomes" id="UP000009173"/>
    </source>
</evidence>
<reference evidence="3" key="1">
    <citation type="journal article" date="2009" name="Environ. Microbiol.">
        <title>Contribution of mobile genetic elements to Desulfovibrio vulgaris genome plasticity.</title>
        <authorList>
            <person name="Walker C.B."/>
            <person name="Stolyar S."/>
            <person name="Chivian D."/>
            <person name="Pinel N."/>
            <person name="Gabster J.A."/>
            <person name="Dehal P.S."/>
            <person name="He Z."/>
            <person name="Yang Z.K."/>
            <person name="Yen H.C."/>
            <person name="Zhou J."/>
            <person name="Wall J.D."/>
            <person name="Hazen T.C."/>
            <person name="Arkin A.P."/>
            <person name="Stahl D.A."/>
        </authorList>
    </citation>
    <scope>NUCLEOTIDE SEQUENCE [LARGE SCALE GENOMIC DNA]</scope>
    <source>
        <strain evidence="3">DP4</strain>
    </source>
</reference>
<dbReference type="PANTHER" id="PTHR33531">
    <property type="entry name" value="RUBRERYTHRIN SUBFAMILY"/>
    <property type="match status" value="1"/>
</dbReference>
<dbReference type="InterPro" id="IPR009078">
    <property type="entry name" value="Ferritin-like_SF"/>
</dbReference>
<dbReference type="HOGENOM" id="CLU_122749_1_0_7"/>
<dbReference type="KEGG" id="dvl:Dvul_0832"/>
<accession>A0A0H3A8Q5</accession>
<dbReference type="EMBL" id="CP000527">
    <property type="protein sequence ID" value="ABM27853.1"/>
    <property type="molecule type" value="Genomic_DNA"/>
</dbReference>
<proteinExistence type="predicted"/>
<dbReference type="Gene3D" id="1.20.1260.10">
    <property type="match status" value="1"/>
</dbReference>